<accession>A0ABR0N5Y8</accession>
<keyword evidence="2" id="KW-1185">Reference proteome</keyword>
<dbReference type="InterPro" id="IPR040256">
    <property type="entry name" value="At4g02000-like"/>
</dbReference>
<sequence length="86" mass="9825">MWEIGGLVGKVEKLYYNTNNGVRARFARMVVYVNLEKVLISQVLVNGTLQRIEYEYLPTVCFLCGHYGHIKEICLKGANEQANSEE</sequence>
<dbReference type="PANTHER" id="PTHR31286">
    <property type="entry name" value="GLYCINE-RICH CELL WALL STRUCTURAL PROTEIN 1.8-LIKE"/>
    <property type="match status" value="1"/>
</dbReference>
<comment type="caution">
    <text evidence="1">The sequence shown here is derived from an EMBL/GenBank/DDBJ whole genome shotgun (WGS) entry which is preliminary data.</text>
</comment>
<proteinExistence type="predicted"/>
<dbReference type="EMBL" id="JARKNE010000011">
    <property type="protein sequence ID" value="KAK5785990.1"/>
    <property type="molecule type" value="Genomic_DNA"/>
</dbReference>
<evidence type="ECO:0000313" key="2">
    <source>
        <dbReference type="Proteomes" id="UP001358586"/>
    </source>
</evidence>
<reference evidence="1 2" key="1">
    <citation type="submission" date="2023-03" db="EMBL/GenBank/DDBJ databases">
        <title>WGS of Gossypium arboreum.</title>
        <authorList>
            <person name="Yu D."/>
        </authorList>
    </citation>
    <scope>NUCLEOTIDE SEQUENCE [LARGE SCALE GENOMIC DNA]</scope>
    <source>
        <tissue evidence="1">Leaf</tissue>
    </source>
</reference>
<dbReference type="Proteomes" id="UP001358586">
    <property type="component" value="Chromosome 11"/>
</dbReference>
<protein>
    <recommendedName>
        <fullName evidence="3">CCHC-type domain-containing protein</fullName>
    </recommendedName>
</protein>
<dbReference type="PANTHER" id="PTHR31286:SF173">
    <property type="entry name" value="DUF4283 DOMAIN-CONTAINING PROTEIN"/>
    <property type="match status" value="1"/>
</dbReference>
<evidence type="ECO:0008006" key="3">
    <source>
        <dbReference type="Google" id="ProtNLM"/>
    </source>
</evidence>
<organism evidence="1 2">
    <name type="scientific">Gossypium arboreum</name>
    <name type="common">Tree cotton</name>
    <name type="synonym">Gossypium nanking</name>
    <dbReference type="NCBI Taxonomy" id="29729"/>
    <lineage>
        <taxon>Eukaryota</taxon>
        <taxon>Viridiplantae</taxon>
        <taxon>Streptophyta</taxon>
        <taxon>Embryophyta</taxon>
        <taxon>Tracheophyta</taxon>
        <taxon>Spermatophyta</taxon>
        <taxon>Magnoliopsida</taxon>
        <taxon>eudicotyledons</taxon>
        <taxon>Gunneridae</taxon>
        <taxon>Pentapetalae</taxon>
        <taxon>rosids</taxon>
        <taxon>malvids</taxon>
        <taxon>Malvales</taxon>
        <taxon>Malvaceae</taxon>
        <taxon>Malvoideae</taxon>
        <taxon>Gossypium</taxon>
    </lineage>
</organism>
<evidence type="ECO:0000313" key="1">
    <source>
        <dbReference type="EMBL" id="KAK5785990.1"/>
    </source>
</evidence>
<gene>
    <name evidence="1" type="ORF">PVK06_040614</name>
</gene>
<name>A0ABR0N5Y8_GOSAR</name>